<dbReference type="AlphaFoldDB" id="A0AAW1QPB7"/>
<dbReference type="Gene3D" id="1.20.225.20">
    <property type="entry name" value="Ub domain-containing protein, DC-UbP/UBTD2, N-terminal domain"/>
    <property type="match status" value="1"/>
</dbReference>
<protein>
    <recommendedName>
        <fullName evidence="1">DC-UbP/UBTD2 N-terminal domain-containing protein</fullName>
    </recommendedName>
</protein>
<sequence length="145" mass="15764">MGCLCSKQRKARLRRGSSGTRIKVPVWRTQEPGLTEKRLQAMTEEFWDTAPAYGGDKVIWDALKAACEADPSTAALIVDTAGIIVATDDLSLCYDELGRKYELPKYVLSAPTNLFRPKTPKASEQSSAQVELLGRSAGPMVSAST</sequence>
<dbReference type="InterPro" id="IPR032752">
    <property type="entry name" value="DC-UbP/UBTD2_N"/>
</dbReference>
<name>A0AAW1QPB7_9CHLO</name>
<reference evidence="2 3" key="1">
    <citation type="journal article" date="2024" name="Nat. Commun.">
        <title>Phylogenomics reveals the evolutionary origins of lichenization in chlorophyte algae.</title>
        <authorList>
            <person name="Puginier C."/>
            <person name="Libourel C."/>
            <person name="Otte J."/>
            <person name="Skaloud P."/>
            <person name="Haon M."/>
            <person name="Grisel S."/>
            <person name="Petersen M."/>
            <person name="Berrin J.G."/>
            <person name="Delaux P.M."/>
            <person name="Dal Grande F."/>
            <person name="Keller J."/>
        </authorList>
    </citation>
    <scope>NUCLEOTIDE SEQUENCE [LARGE SCALE GENOMIC DNA]</scope>
    <source>
        <strain evidence="2 3">SAG 2043</strain>
    </source>
</reference>
<dbReference type="PANTHER" id="PTHR13609">
    <property type="entry name" value="UBIQUITIN DOMAIN CONTAINING 1 PROTEIN-RELATED"/>
    <property type="match status" value="1"/>
</dbReference>
<comment type="caution">
    <text evidence="2">The sequence shown here is derived from an EMBL/GenBank/DDBJ whole genome shotgun (WGS) entry which is preliminary data.</text>
</comment>
<gene>
    <name evidence="2" type="ORF">WJX72_001625</name>
</gene>
<dbReference type="Pfam" id="PF16455">
    <property type="entry name" value="UBD"/>
    <property type="match status" value="1"/>
</dbReference>
<evidence type="ECO:0000259" key="1">
    <source>
        <dbReference type="Pfam" id="PF16455"/>
    </source>
</evidence>
<keyword evidence="3" id="KW-1185">Reference proteome</keyword>
<dbReference type="EMBL" id="JALJOR010000002">
    <property type="protein sequence ID" value="KAK9823287.1"/>
    <property type="molecule type" value="Genomic_DNA"/>
</dbReference>
<evidence type="ECO:0000313" key="2">
    <source>
        <dbReference type="EMBL" id="KAK9823287.1"/>
    </source>
</evidence>
<dbReference type="Proteomes" id="UP001489004">
    <property type="component" value="Unassembled WGS sequence"/>
</dbReference>
<dbReference type="InterPro" id="IPR039869">
    <property type="entry name" value="UBTD1/2"/>
</dbReference>
<proteinExistence type="predicted"/>
<accession>A0AAW1QPB7</accession>
<organism evidence="2 3">
    <name type="scientific">[Myrmecia] bisecta</name>
    <dbReference type="NCBI Taxonomy" id="41462"/>
    <lineage>
        <taxon>Eukaryota</taxon>
        <taxon>Viridiplantae</taxon>
        <taxon>Chlorophyta</taxon>
        <taxon>core chlorophytes</taxon>
        <taxon>Trebouxiophyceae</taxon>
        <taxon>Trebouxiales</taxon>
        <taxon>Trebouxiaceae</taxon>
        <taxon>Myrmecia</taxon>
    </lineage>
</organism>
<feature type="domain" description="DC-UbP/UBTD2 N-terminal" evidence="1">
    <location>
        <begin position="24"/>
        <end position="115"/>
    </location>
</feature>
<dbReference type="InterPro" id="IPR038169">
    <property type="entry name" value="DC-UbP/UBTD2_N_sf"/>
</dbReference>
<evidence type="ECO:0000313" key="3">
    <source>
        <dbReference type="Proteomes" id="UP001489004"/>
    </source>
</evidence>